<dbReference type="Proteomes" id="UP000315783">
    <property type="component" value="Unassembled WGS sequence"/>
</dbReference>
<comment type="caution">
    <text evidence="1">The sequence shown here is derived from an EMBL/GenBank/DDBJ whole genome shotgun (WGS) entry which is preliminary data.</text>
</comment>
<sequence>MPTLYLLTASKHLWPAQNPFLTNENSITVCTSTIITITTALITIRFPPSTSPHEPSARARTASFHSTLFTNLAYRQTTHLYSIHTLVLRTDRWHPRHLSLPPSIYTAIVLAPPTNAPDPPVAVAANKKRINHVPPPAYYSSPCGQRLAKETCEHEQTTRQIFGKTVSEKQKEKKGQVPCSYWCIW</sequence>
<protein>
    <submittedName>
        <fullName evidence="1">Uncharacterized protein</fullName>
    </submittedName>
</protein>
<reference evidence="1 2" key="1">
    <citation type="journal article" date="2019" name="Appl. Microbiol. Biotechnol.">
        <title>Genome sequence of Isaria javanica and comparative genome analysis insights into family S53 peptidase evolution in fungal entomopathogens.</title>
        <authorList>
            <person name="Lin R."/>
            <person name="Zhang X."/>
            <person name="Xin B."/>
            <person name="Zou M."/>
            <person name="Gao Y."/>
            <person name="Qin F."/>
            <person name="Hu Q."/>
            <person name="Xie B."/>
            <person name="Cheng X."/>
        </authorList>
    </citation>
    <scope>NUCLEOTIDE SEQUENCE [LARGE SCALE GENOMIC DNA]</scope>
    <source>
        <strain evidence="1 2">IJ1G</strain>
    </source>
</reference>
<dbReference type="EMBL" id="SPUK01000003">
    <property type="protein sequence ID" value="TQV98851.1"/>
    <property type="molecule type" value="Genomic_DNA"/>
</dbReference>
<evidence type="ECO:0000313" key="2">
    <source>
        <dbReference type="Proteomes" id="UP000315783"/>
    </source>
</evidence>
<evidence type="ECO:0000313" key="1">
    <source>
        <dbReference type="EMBL" id="TQV98851.1"/>
    </source>
</evidence>
<accession>A0A545VAU1</accession>
<dbReference type="AlphaFoldDB" id="A0A545VAU1"/>
<keyword evidence="2" id="KW-1185">Reference proteome</keyword>
<proteinExistence type="predicted"/>
<gene>
    <name evidence="1" type="ORF">IF1G_02931</name>
</gene>
<organism evidence="1 2">
    <name type="scientific">Cordyceps javanica</name>
    <dbReference type="NCBI Taxonomy" id="43265"/>
    <lineage>
        <taxon>Eukaryota</taxon>
        <taxon>Fungi</taxon>
        <taxon>Dikarya</taxon>
        <taxon>Ascomycota</taxon>
        <taxon>Pezizomycotina</taxon>
        <taxon>Sordariomycetes</taxon>
        <taxon>Hypocreomycetidae</taxon>
        <taxon>Hypocreales</taxon>
        <taxon>Cordycipitaceae</taxon>
        <taxon>Cordyceps</taxon>
    </lineage>
</organism>
<name>A0A545VAU1_9HYPO</name>